<dbReference type="AlphaFoldDB" id="A0AAW1S669"/>
<keyword evidence="3" id="KW-1185">Reference proteome</keyword>
<accession>A0AAW1S669</accession>
<dbReference type="InterPro" id="IPR010736">
    <property type="entry name" value="SHIPPO-rpt"/>
</dbReference>
<dbReference type="Proteomes" id="UP001438707">
    <property type="component" value="Unassembled WGS sequence"/>
</dbReference>
<feature type="region of interest" description="Disordered" evidence="1">
    <location>
        <begin position="308"/>
        <end position="329"/>
    </location>
</feature>
<reference evidence="2 3" key="1">
    <citation type="journal article" date="2024" name="Nat. Commun.">
        <title>Phylogenomics reveals the evolutionary origins of lichenization in chlorophyte algae.</title>
        <authorList>
            <person name="Puginier C."/>
            <person name="Libourel C."/>
            <person name="Otte J."/>
            <person name="Skaloud P."/>
            <person name="Haon M."/>
            <person name="Grisel S."/>
            <person name="Petersen M."/>
            <person name="Berrin J.G."/>
            <person name="Delaux P.M."/>
            <person name="Dal Grande F."/>
            <person name="Keller J."/>
        </authorList>
    </citation>
    <scope>NUCLEOTIDE SEQUENCE [LARGE SCALE GENOMIC DNA]</scope>
    <source>
        <strain evidence="2 3">SAG 2145</strain>
    </source>
</reference>
<feature type="compositionally biased region" description="Basic and acidic residues" evidence="1">
    <location>
        <begin position="309"/>
        <end position="318"/>
    </location>
</feature>
<gene>
    <name evidence="2" type="ORF">WJX74_001475</name>
</gene>
<organism evidence="2 3">
    <name type="scientific">Apatococcus lobatus</name>
    <dbReference type="NCBI Taxonomy" id="904363"/>
    <lineage>
        <taxon>Eukaryota</taxon>
        <taxon>Viridiplantae</taxon>
        <taxon>Chlorophyta</taxon>
        <taxon>core chlorophytes</taxon>
        <taxon>Trebouxiophyceae</taxon>
        <taxon>Chlorellales</taxon>
        <taxon>Chlorellaceae</taxon>
        <taxon>Apatococcus</taxon>
    </lineage>
</organism>
<evidence type="ECO:0000313" key="2">
    <source>
        <dbReference type="EMBL" id="KAK9841183.1"/>
    </source>
</evidence>
<feature type="region of interest" description="Disordered" evidence="1">
    <location>
        <begin position="52"/>
        <end position="72"/>
    </location>
</feature>
<protein>
    <submittedName>
        <fullName evidence="2">Uncharacterized protein</fullName>
    </submittedName>
</protein>
<dbReference type="EMBL" id="JALJOS010000003">
    <property type="protein sequence ID" value="KAK9841183.1"/>
    <property type="molecule type" value="Genomic_DNA"/>
</dbReference>
<dbReference type="Pfam" id="PF07004">
    <property type="entry name" value="SHIPPO-rpt"/>
    <property type="match status" value="2"/>
</dbReference>
<proteinExistence type="predicted"/>
<comment type="caution">
    <text evidence="2">The sequence shown here is derived from an EMBL/GenBank/DDBJ whole genome shotgun (WGS) entry which is preliminary data.</text>
</comment>
<sequence length="329" mass="35898">MRVSHTAPHGESWRISCAPDPGFYHKESSLLWSHASLSKRGYGMVVSDSKKGLVTPRNEGPGPGTYDTKPGHRGAIVSPFALTTAKPKLDTCPGPGTYDLAVACTDGEGERSQCGAVAAFRSSSRKSHPVLWSDVHRSPGVGTYDEAPDMHHVTTMPFSWGSTSSSTSTGMSARSTNYMDLQRLPVSISDADKRLIRHKSNSLPRQHQCGPSASKRACKEQFAHQKAFSSTRMALQHIPTEQDRFGRPVQMRVHQAQLPGPGTYSLPSSLRQTHAARKRAPFDVCARRTSLLTDPGLHEAPGPAFYSLPERKRSDSHHTVLPRPGLFLA</sequence>
<evidence type="ECO:0000313" key="3">
    <source>
        <dbReference type="Proteomes" id="UP001438707"/>
    </source>
</evidence>
<evidence type="ECO:0000256" key="1">
    <source>
        <dbReference type="SAM" id="MobiDB-lite"/>
    </source>
</evidence>
<name>A0AAW1S669_9CHLO</name>